<reference evidence="2 3" key="1">
    <citation type="journal article" date="2010" name="Cell">
        <title>The genome of Naegleria gruberi illuminates early eukaryotic versatility.</title>
        <authorList>
            <person name="Fritz-Laylin L.K."/>
            <person name="Prochnik S.E."/>
            <person name="Ginger M.L."/>
            <person name="Dacks J.B."/>
            <person name="Carpenter M.L."/>
            <person name="Field M.C."/>
            <person name="Kuo A."/>
            <person name="Paredez A."/>
            <person name="Chapman J."/>
            <person name="Pham J."/>
            <person name="Shu S."/>
            <person name="Neupane R."/>
            <person name="Cipriano M."/>
            <person name="Mancuso J."/>
            <person name="Tu H."/>
            <person name="Salamov A."/>
            <person name="Lindquist E."/>
            <person name="Shapiro H."/>
            <person name="Lucas S."/>
            <person name="Grigoriev I.V."/>
            <person name="Cande W.Z."/>
            <person name="Fulton C."/>
            <person name="Rokhsar D.S."/>
            <person name="Dawson S.C."/>
        </authorList>
    </citation>
    <scope>NUCLEOTIDE SEQUENCE [LARGE SCALE GENOMIC DNA]</scope>
    <source>
        <strain evidence="2 3">NEG-M</strain>
    </source>
</reference>
<feature type="compositionally biased region" description="Low complexity" evidence="1">
    <location>
        <begin position="14"/>
        <end position="30"/>
    </location>
</feature>
<name>D2VIC5_NAEGR</name>
<accession>D2VIC5</accession>
<evidence type="ECO:0000256" key="1">
    <source>
        <dbReference type="SAM" id="MobiDB-lite"/>
    </source>
</evidence>
<dbReference type="Proteomes" id="UP000006671">
    <property type="component" value="Unassembled WGS sequence"/>
</dbReference>
<evidence type="ECO:0000313" key="2">
    <source>
        <dbReference type="EMBL" id="EFC43485.1"/>
    </source>
</evidence>
<dbReference type="RefSeq" id="XP_002676229.1">
    <property type="nucleotide sequence ID" value="XM_002676183.1"/>
</dbReference>
<dbReference type="AlphaFoldDB" id="D2VIC5"/>
<dbReference type="GeneID" id="8853365"/>
<dbReference type="EMBL" id="GG738873">
    <property type="protein sequence ID" value="EFC43485.1"/>
    <property type="molecule type" value="Genomic_DNA"/>
</dbReference>
<feature type="compositionally biased region" description="Low complexity" evidence="1">
    <location>
        <begin position="146"/>
        <end position="196"/>
    </location>
</feature>
<dbReference type="VEuPathDB" id="AmoebaDB:NAEGRDRAFT_80072"/>
<organism evidence="3">
    <name type="scientific">Naegleria gruberi</name>
    <name type="common">Amoeba</name>
    <dbReference type="NCBI Taxonomy" id="5762"/>
    <lineage>
        <taxon>Eukaryota</taxon>
        <taxon>Discoba</taxon>
        <taxon>Heterolobosea</taxon>
        <taxon>Tetramitia</taxon>
        <taxon>Eutetramitia</taxon>
        <taxon>Vahlkampfiidae</taxon>
        <taxon>Naegleria</taxon>
    </lineage>
</organism>
<keyword evidence="3" id="KW-1185">Reference proteome</keyword>
<gene>
    <name evidence="2" type="ORF">NAEGRDRAFT_80072</name>
</gene>
<dbReference type="OMA" id="WNALIVE"/>
<evidence type="ECO:0000313" key="3">
    <source>
        <dbReference type="Proteomes" id="UP000006671"/>
    </source>
</evidence>
<dbReference type="OrthoDB" id="10499707at2759"/>
<feature type="region of interest" description="Disordered" evidence="1">
    <location>
        <begin position="12"/>
        <end position="37"/>
    </location>
</feature>
<feature type="compositionally biased region" description="Low complexity" evidence="1">
    <location>
        <begin position="97"/>
        <end position="114"/>
    </location>
</feature>
<dbReference type="InParanoid" id="D2VIC5"/>
<feature type="compositionally biased region" description="Polar residues" evidence="1">
    <location>
        <begin position="85"/>
        <end position="96"/>
    </location>
</feature>
<proteinExistence type="predicted"/>
<protein>
    <submittedName>
        <fullName evidence="2">Uncharacterized protein</fullName>
    </submittedName>
</protein>
<dbReference type="KEGG" id="ngr:NAEGRDRAFT_80072"/>
<feature type="region of interest" description="Disordered" evidence="1">
    <location>
        <begin position="85"/>
        <end position="196"/>
    </location>
</feature>
<sequence length="347" mass="38047">MKNSVLSLFKKKTNNNNNESDDSNTTPSSPHSGSFSNLSDLLQSGSLVYNSLPETTLSYGHIQTPFNVFELNRRMYQTNSQVLLQKQNNSSSPATPNGSNNNRLSLSQQQTSSQPIALTPSLLMGKRKELNRISTQSPTADITPRSSSPSITTTTTTTNITTTNTSNGTNANTSTNNSSATTPSTPIATTTSNESTATTTITPTIKTSDNVVTTATATAVSSIVKTALSDQEKLIGIISSYLVPHKDHLKSRECLTSQNLMSVLVLNKKWNSILMANDLSTINDDVVKLWAILVEEMYEPAANIENDHMSKKFIELCMFFIYLFDLLTIDSLNTTLQFLLTQYLQKY</sequence>